<protein>
    <submittedName>
        <fullName evidence="1">Uncharacterized protein</fullName>
    </submittedName>
</protein>
<dbReference type="Proteomes" id="UP000016016">
    <property type="component" value="Unassembled WGS sequence"/>
</dbReference>
<evidence type="ECO:0000313" key="1">
    <source>
        <dbReference type="EMBL" id="EFN92062.1"/>
    </source>
</evidence>
<name>E1GT45_9BACT</name>
<accession>E1GT45</accession>
<dbReference type="EMBL" id="ADFQ01000003">
    <property type="protein sequence ID" value="EFN92062.1"/>
    <property type="molecule type" value="Genomic_DNA"/>
</dbReference>
<proteinExistence type="predicted"/>
<sequence>MQERNVFICSNPNSIASDKTDMIKWSMEAKKESDNPFVFSLFFPVFPCCSLVL</sequence>
<dbReference type="AlphaFoldDB" id="E1GT45"/>
<reference evidence="1 2" key="1">
    <citation type="submission" date="2010-09" db="EMBL/GenBank/DDBJ databases">
        <authorList>
            <person name="Harkins D.M."/>
            <person name="Madupu R."/>
            <person name="Durkin A.S."/>
            <person name="Torralba M."/>
            <person name="Methe B."/>
            <person name="Sutton G.G."/>
            <person name="Nelson K.E."/>
        </authorList>
    </citation>
    <scope>NUCLEOTIDE SEQUENCE [LARGE SCALE GENOMIC DNA]</scope>
    <source>
        <strain evidence="1 2">CRIS 21A-A</strain>
    </source>
</reference>
<comment type="caution">
    <text evidence="1">The sequence shown here is derived from an EMBL/GenBank/DDBJ whole genome shotgun (WGS) entry which is preliminary data.</text>
</comment>
<organism evidence="1 2">
    <name type="scientific">Prevotella amnii CRIS 21A-A</name>
    <dbReference type="NCBI Taxonomy" id="679191"/>
    <lineage>
        <taxon>Bacteria</taxon>
        <taxon>Pseudomonadati</taxon>
        <taxon>Bacteroidota</taxon>
        <taxon>Bacteroidia</taxon>
        <taxon>Bacteroidales</taxon>
        <taxon>Prevotellaceae</taxon>
        <taxon>Prevotella</taxon>
    </lineage>
</organism>
<evidence type="ECO:0000313" key="2">
    <source>
        <dbReference type="Proteomes" id="UP000016016"/>
    </source>
</evidence>
<gene>
    <name evidence="1" type="ORF">HMPREF9018_1536</name>
</gene>